<dbReference type="EMBL" id="DS113220">
    <property type="protein sequence ID" value="EAY18320.1"/>
    <property type="molecule type" value="Genomic_DNA"/>
</dbReference>
<proteinExistence type="predicted"/>
<reference evidence="1" key="2">
    <citation type="journal article" date="2007" name="Science">
        <title>Draft genome sequence of the sexually transmitted pathogen Trichomonas vaginalis.</title>
        <authorList>
            <person name="Carlton J.M."/>
            <person name="Hirt R.P."/>
            <person name="Silva J.C."/>
            <person name="Delcher A.L."/>
            <person name="Schatz M."/>
            <person name="Zhao Q."/>
            <person name="Wortman J.R."/>
            <person name="Bidwell S.L."/>
            <person name="Alsmark U.C.M."/>
            <person name="Besteiro S."/>
            <person name="Sicheritz-Ponten T."/>
            <person name="Noel C.J."/>
            <person name="Dacks J.B."/>
            <person name="Foster P.G."/>
            <person name="Simillion C."/>
            <person name="Van de Peer Y."/>
            <person name="Miranda-Saavedra D."/>
            <person name="Barton G.J."/>
            <person name="Westrop G.D."/>
            <person name="Mueller S."/>
            <person name="Dessi D."/>
            <person name="Fiori P.L."/>
            <person name="Ren Q."/>
            <person name="Paulsen I."/>
            <person name="Zhang H."/>
            <person name="Bastida-Corcuera F.D."/>
            <person name="Simoes-Barbosa A."/>
            <person name="Brown M.T."/>
            <person name="Hayes R.D."/>
            <person name="Mukherjee M."/>
            <person name="Okumura C.Y."/>
            <person name="Schneider R."/>
            <person name="Smith A.J."/>
            <person name="Vanacova S."/>
            <person name="Villalvazo M."/>
            <person name="Haas B.J."/>
            <person name="Pertea M."/>
            <person name="Feldblyum T.V."/>
            <person name="Utterback T.R."/>
            <person name="Shu C.L."/>
            <person name="Osoegawa K."/>
            <person name="de Jong P.J."/>
            <person name="Hrdy I."/>
            <person name="Horvathova L."/>
            <person name="Zubacova Z."/>
            <person name="Dolezal P."/>
            <person name="Malik S.B."/>
            <person name="Logsdon J.M. Jr."/>
            <person name="Henze K."/>
            <person name="Gupta A."/>
            <person name="Wang C.C."/>
            <person name="Dunne R.L."/>
            <person name="Upcroft J.A."/>
            <person name="Upcroft P."/>
            <person name="White O."/>
            <person name="Salzberg S.L."/>
            <person name="Tang P."/>
            <person name="Chiu C.-H."/>
            <person name="Lee Y.-S."/>
            <person name="Embley T.M."/>
            <person name="Coombs G.H."/>
            <person name="Mottram J.C."/>
            <person name="Tachezy J."/>
            <person name="Fraser-Liggett C.M."/>
            <person name="Johnson P.J."/>
        </authorList>
    </citation>
    <scope>NUCLEOTIDE SEQUENCE [LARGE SCALE GENOMIC DNA]</scope>
    <source>
        <strain evidence="1">G3</strain>
    </source>
</reference>
<accession>A2DMU9</accession>
<gene>
    <name evidence="1" type="ORF">TVAG_254320</name>
</gene>
<dbReference type="SMR" id="A2DMU9"/>
<dbReference type="RefSeq" id="XP_001579306.1">
    <property type="nucleotide sequence ID" value="XM_001579256.1"/>
</dbReference>
<dbReference type="AlphaFoldDB" id="A2DMU9"/>
<dbReference type="PANTHER" id="PTHR24159">
    <property type="match status" value="1"/>
</dbReference>
<dbReference type="VEuPathDB" id="TrichDB:TVAGG3_0059000"/>
<evidence type="ECO:0008006" key="3">
    <source>
        <dbReference type="Google" id="ProtNLM"/>
    </source>
</evidence>
<dbReference type="PANTHER" id="PTHR24159:SF5">
    <property type="entry name" value="ANK_REP_REGION DOMAIN-CONTAINING PROTEIN"/>
    <property type="match status" value="1"/>
</dbReference>
<evidence type="ECO:0000313" key="1">
    <source>
        <dbReference type="EMBL" id="EAY18320.1"/>
    </source>
</evidence>
<protein>
    <recommendedName>
        <fullName evidence="3">DUF3447 domain-containing protein</fullName>
    </recommendedName>
</protein>
<organism evidence="1 2">
    <name type="scientific">Trichomonas vaginalis (strain ATCC PRA-98 / G3)</name>
    <dbReference type="NCBI Taxonomy" id="412133"/>
    <lineage>
        <taxon>Eukaryota</taxon>
        <taxon>Metamonada</taxon>
        <taxon>Parabasalia</taxon>
        <taxon>Trichomonadida</taxon>
        <taxon>Trichomonadidae</taxon>
        <taxon>Trichomonas</taxon>
    </lineage>
</organism>
<dbReference type="KEGG" id="tva:5463826"/>
<dbReference type="Proteomes" id="UP000001542">
    <property type="component" value="Unassembled WGS sequence"/>
</dbReference>
<dbReference type="Gene3D" id="1.25.40.20">
    <property type="entry name" value="Ankyrin repeat-containing domain"/>
    <property type="match status" value="1"/>
</dbReference>
<evidence type="ECO:0000313" key="2">
    <source>
        <dbReference type="Proteomes" id="UP000001542"/>
    </source>
</evidence>
<name>A2DMU9_TRIV3</name>
<dbReference type="InterPro" id="IPR036770">
    <property type="entry name" value="Ankyrin_rpt-contain_sf"/>
</dbReference>
<keyword evidence="2" id="KW-1185">Reference proteome</keyword>
<dbReference type="VEuPathDB" id="TrichDB:TVAG_254320"/>
<dbReference type="SUPFAM" id="SSF48403">
    <property type="entry name" value="Ankyrin repeat"/>
    <property type="match status" value="1"/>
</dbReference>
<dbReference type="InParanoid" id="A2DMU9"/>
<reference evidence="1" key="1">
    <citation type="submission" date="2006-10" db="EMBL/GenBank/DDBJ databases">
        <authorList>
            <person name="Amadeo P."/>
            <person name="Zhao Q."/>
            <person name="Wortman J."/>
            <person name="Fraser-Liggett C."/>
            <person name="Carlton J."/>
        </authorList>
    </citation>
    <scope>NUCLEOTIDE SEQUENCE</scope>
    <source>
        <strain evidence="1">G3</strain>
    </source>
</reference>
<sequence>MVLTAKYRPNALDSLITLFSKLIENDGPDNCLRFLKNDVTKTIFRSMYVGKPFPGESSNFAFLFESMNNGIYTPDEITDKIRTFHFNNPKFYRTSAWLFAWFAPEIFHSDQKFYDQIKKHTIPTYKEIERYAKAIKKFIDKFDDYSENDFALLRTARLQSQHRTTLLSIIKRDNVEGLINYFSFPMNNIFSRLEPSLYCPNPFIQYKPSFNMVAAFYGSINAFKYFCGNDLSHDQLDNKLSNLAQFAVAGGCMEIIRMCEDIGCSFTMTAHIAALYHRIDILKWLHEKYNLDLNAFDSMGYIVLHRSAEGNCISAIK</sequence>